<accession>A0ACA9M575</accession>
<gene>
    <name evidence="1" type="ORF">RPERSI_LOCUS4586</name>
</gene>
<name>A0ACA9M575_9GLOM</name>
<evidence type="ECO:0000313" key="1">
    <source>
        <dbReference type="EMBL" id="CAG8566779.1"/>
    </source>
</evidence>
<keyword evidence="2" id="KW-1185">Reference proteome</keyword>
<proteinExistence type="predicted"/>
<evidence type="ECO:0000313" key="2">
    <source>
        <dbReference type="Proteomes" id="UP000789920"/>
    </source>
</evidence>
<dbReference type="Proteomes" id="UP000789920">
    <property type="component" value="Unassembled WGS sequence"/>
</dbReference>
<dbReference type="EMBL" id="CAJVQC010006422">
    <property type="protein sequence ID" value="CAG8566779.1"/>
    <property type="molecule type" value="Genomic_DNA"/>
</dbReference>
<organism evidence="1 2">
    <name type="scientific">Racocetra persica</name>
    <dbReference type="NCBI Taxonomy" id="160502"/>
    <lineage>
        <taxon>Eukaryota</taxon>
        <taxon>Fungi</taxon>
        <taxon>Fungi incertae sedis</taxon>
        <taxon>Mucoromycota</taxon>
        <taxon>Glomeromycotina</taxon>
        <taxon>Glomeromycetes</taxon>
        <taxon>Diversisporales</taxon>
        <taxon>Gigasporaceae</taxon>
        <taxon>Racocetra</taxon>
    </lineage>
</organism>
<protein>
    <submittedName>
        <fullName evidence="1">11031_t:CDS:1</fullName>
    </submittedName>
</protein>
<sequence>MNKQNSKTGPKQPSDIQLKKCYYNSLKTPTQYSNTQKSRQSVAGNYNTTNILEKKLQNDAMQIADVDMQ</sequence>
<comment type="caution">
    <text evidence="1">The sequence shown here is derived from an EMBL/GenBank/DDBJ whole genome shotgun (WGS) entry which is preliminary data.</text>
</comment>
<reference evidence="1" key="1">
    <citation type="submission" date="2021-06" db="EMBL/GenBank/DDBJ databases">
        <authorList>
            <person name="Kallberg Y."/>
            <person name="Tangrot J."/>
            <person name="Rosling A."/>
        </authorList>
    </citation>
    <scope>NUCLEOTIDE SEQUENCE</scope>
    <source>
        <strain evidence="1">MA461A</strain>
    </source>
</reference>